<gene>
    <name evidence="12" type="ORF">DTER00134_LOCUS4760</name>
</gene>
<feature type="domain" description="Metallo-beta-lactamase" evidence="11">
    <location>
        <begin position="114"/>
        <end position="319"/>
    </location>
</feature>
<evidence type="ECO:0000256" key="9">
    <source>
        <dbReference type="ARBA" id="ARBA00022801"/>
    </source>
</evidence>
<dbReference type="EC" id="3.1.26.11" evidence="4"/>
<evidence type="ECO:0000259" key="11">
    <source>
        <dbReference type="SMART" id="SM00849"/>
    </source>
</evidence>
<evidence type="ECO:0000313" key="12">
    <source>
        <dbReference type="EMBL" id="CAE0489689.1"/>
    </source>
</evidence>
<comment type="similarity">
    <text evidence="3">Belongs to the RNase Z family.</text>
</comment>
<dbReference type="PANTHER" id="PTHR12553:SF49">
    <property type="entry name" value="ZINC PHOSPHODIESTERASE ELAC PROTEIN 2"/>
    <property type="match status" value="1"/>
</dbReference>
<dbReference type="InterPro" id="IPR047151">
    <property type="entry name" value="RNZ2-like"/>
</dbReference>
<evidence type="ECO:0000256" key="2">
    <source>
        <dbReference type="ARBA" id="ARBA00001947"/>
    </source>
</evidence>
<dbReference type="GO" id="GO:0046872">
    <property type="term" value="F:metal ion binding"/>
    <property type="evidence" value="ECO:0007669"/>
    <property type="project" value="UniProtKB-KW"/>
</dbReference>
<name>A0A7S3VJG7_DUNTE</name>
<evidence type="ECO:0000256" key="10">
    <source>
        <dbReference type="ARBA" id="ARBA00022833"/>
    </source>
</evidence>
<evidence type="ECO:0000256" key="4">
    <source>
        <dbReference type="ARBA" id="ARBA00012477"/>
    </source>
</evidence>
<dbReference type="CDD" id="cd07718">
    <property type="entry name" value="RNaseZ_ELAC1_ELAC2-C-term-like_MBL-fold"/>
    <property type="match status" value="1"/>
</dbReference>
<reference evidence="12" key="1">
    <citation type="submission" date="2021-01" db="EMBL/GenBank/DDBJ databases">
        <authorList>
            <person name="Corre E."/>
            <person name="Pelletier E."/>
            <person name="Niang G."/>
            <person name="Scheremetjew M."/>
            <person name="Finn R."/>
            <person name="Kale V."/>
            <person name="Holt S."/>
            <person name="Cochrane G."/>
            <person name="Meng A."/>
            <person name="Brown T."/>
            <person name="Cohen L."/>
        </authorList>
    </citation>
    <scope>NUCLEOTIDE SEQUENCE</scope>
    <source>
        <strain evidence="12">CCMP1320</strain>
    </source>
</reference>
<dbReference type="InterPro" id="IPR001279">
    <property type="entry name" value="Metallo-B-lactamas"/>
</dbReference>
<keyword evidence="5" id="KW-0819">tRNA processing</keyword>
<evidence type="ECO:0000256" key="8">
    <source>
        <dbReference type="ARBA" id="ARBA00022759"/>
    </source>
</evidence>
<dbReference type="AlphaFoldDB" id="A0A7S3VJG7"/>
<evidence type="ECO:0000256" key="5">
    <source>
        <dbReference type="ARBA" id="ARBA00022694"/>
    </source>
</evidence>
<comment type="cofactor">
    <cofactor evidence="2">
        <name>Zn(2+)</name>
        <dbReference type="ChEBI" id="CHEBI:29105"/>
    </cofactor>
</comment>
<comment type="catalytic activity">
    <reaction evidence="1">
        <text>Endonucleolytic cleavage of RNA, removing extra 3' nucleotides from tRNA precursor, generating 3' termini of tRNAs. A 3'-hydroxy group is left at the tRNA terminus and a 5'-phosphoryl group is left at the trailer molecule.</text>
        <dbReference type="EC" id="3.1.26.11"/>
    </reaction>
</comment>
<keyword evidence="8" id="KW-0255">Endonuclease</keyword>
<dbReference type="PANTHER" id="PTHR12553">
    <property type="entry name" value="ZINC PHOSPHODIESTERASE ELAC PROTEIN 2"/>
    <property type="match status" value="1"/>
</dbReference>
<keyword evidence="9" id="KW-0378">Hydrolase</keyword>
<dbReference type="GO" id="GO:1990180">
    <property type="term" value="P:mitochondrial tRNA 3'-end processing"/>
    <property type="evidence" value="ECO:0007669"/>
    <property type="project" value="TreeGrafter"/>
</dbReference>
<organism evidence="12">
    <name type="scientific">Dunaliella tertiolecta</name>
    <name type="common">Green alga</name>
    <dbReference type="NCBI Taxonomy" id="3047"/>
    <lineage>
        <taxon>Eukaryota</taxon>
        <taxon>Viridiplantae</taxon>
        <taxon>Chlorophyta</taxon>
        <taxon>core chlorophytes</taxon>
        <taxon>Chlorophyceae</taxon>
        <taxon>CS clade</taxon>
        <taxon>Chlamydomonadales</taxon>
        <taxon>Dunaliellaceae</taxon>
        <taxon>Dunaliella</taxon>
    </lineage>
</organism>
<dbReference type="Gene3D" id="3.60.15.10">
    <property type="entry name" value="Ribonuclease Z/Hydroxyacylglutathione hydrolase-like"/>
    <property type="match status" value="1"/>
</dbReference>
<evidence type="ECO:0000256" key="6">
    <source>
        <dbReference type="ARBA" id="ARBA00022722"/>
    </source>
</evidence>
<accession>A0A7S3VJG7</accession>
<sequence length="400" mass="44781">MPSLLPGVEPSKAILGSNLLRYQLQPAKSRGLDRSECEAPLREVPSTEAIQRETRAGVMAQEGLTTAMAAMAERKQKASANSIQAPDCLQHIDRQTVEITFLGTASSCPSKYRNVTAIYVDFFQRGGMLLDCGEDALGQLKRRYGCADAERRIRELRCIWISHMHADHHGGLYRLLELRTQLLGPDVTPILVIGPPPLFRVLRLYQEVVPLPFHLLLSSHLLPHYSGRAPPRPVLNAFSRVKRQLGLKSLQPFEVHHIPHSYGIVLEGDAGWRVVFSGDTRPCAQTVEAARGCSLLIHEATFENDMADDARKKRHSTSGEALSIAEQAQAYRVLLTHFSTRYPKMPELDLEAHPHMAVAMDFMSINLGDLQWLPSVTPALAALFKYEEEEWEHEEDETKA</sequence>
<dbReference type="SUPFAM" id="SSF56281">
    <property type="entry name" value="Metallo-hydrolase/oxidoreductase"/>
    <property type="match status" value="1"/>
</dbReference>
<dbReference type="SMART" id="SM00849">
    <property type="entry name" value="Lactamase_B"/>
    <property type="match status" value="1"/>
</dbReference>
<proteinExistence type="inferred from homology"/>
<keyword evidence="7" id="KW-0479">Metal-binding</keyword>
<dbReference type="GO" id="GO:0005739">
    <property type="term" value="C:mitochondrion"/>
    <property type="evidence" value="ECO:0007669"/>
    <property type="project" value="TreeGrafter"/>
</dbReference>
<evidence type="ECO:0000256" key="7">
    <source>
        <dbReference type="ARBA" id="ARBA00022723"/>
    </source>
</evidence>
<dbReference type="InterPro" id="IPR036866">
    <property type="entry name" value="RibonucZ/Hydroxyglut_hydro"/>
</dbReference>
<evidence type="ECO:0000256" key="3">
    <source>
        <dbReference type="ARBA" id="ARBA00007823"/>
    </source>
</evidence>
<protein>
    <recommendedName>
        <fullName evidence="4">ribonuclease Z</fullName>
        <ecNumber evidence="4">3.1.26.11</ecNumber>
    </recommendedName>
</protein>
<dbReference type="GO" id="GO:0042781">
    <property type="term" value="F:3'-tRNA processing endoribonuclease activity"/>
    <property type="evidence" value="ECO:0007669"/>
    <property type="project" value="UniProtKB-EC"/>
</dbReference>
<dbReference type="EMBL" id="HBIP01008683">
    <property type="protein sequence ID" value="CAE0489689.1"/>
    <property type="molecule type" value="Transcribed_RNA"/>
</dbReference>
<keyword evidence="10" id="KW-0862">Zinc</keyword>
<keyword evidence="6" id="KW-0540">Nuclease</keyword>
<dbReference type="Pfam" id="PF12706">
    <property type="entry name" value="Lactamase_B_2"/>
    <property type="match status" value="1"/>
</dbReference>
<evidence type="ECO:0000256" key="1">
    <source>
        <dbReference type="ARBA" id="ARBA00000402"/>
    </source>
</evidence>